<dbReference type="Proteomes" id="UP001412067">
    <property type="component" value="Unassembled WGS sequence"/>
</dbReference>
<evidence type="ECO:0000313" key="3">
    <source>
        <dbReference type="Proteomes" id="UP001412067"/>
    </source>
</evidence>
<reference evidence="2 3" key="1">
    <citation type="journal article" date="2022" name="Nat. Plants">
        <title>Genomes of leafy and leafless Platanthera orchids illuminate the evolution of mycoheterotrophy.</title>
        <authorList>
            <person name="Li M.H."/>
            <person name="Liu K.W."/>
            <person name="Li Z."/>
            <person name="Lu H.C."/>
            <person name="Ye Q.L."/>
            <person name="Zhang D."/>
            <person name="Wang J.Y."/>
            <person name="Li Y.F."/>
            <person name="Zhong Z.M."/>
            <person name="Liu X."/>
            <person name="Yu X."/>
            <person name="Liu D.K."/>
            <person name="Tu X.D."/>
            <person name="Liu B."/>
            <person name="Hao Y."/>
            <person name="Liao X.Y."/>
            <person name="Jiang Y.T."/>
            <person name="Sun W.H."/>
            <person name="Chen J."/>
            <person name="Chen Y.Q."/>
            <person name="Ai Y."/>
            <person name="Zhai J.W."/>
            <person name="Wu S.S."/>
            <person name="Zhou Z."/>
            <person name="Hsiao Y.Y."/>
            <person name="Wu W.L."/>
            <person name="Chen Y.Y."/>
            <person name="Lin Y.F."/>
            <person name="Hsu J.L."/>
            <person name="Li C.Y."/>
            <person name="Wang Z.W."/>
            <person name="Zhao X."/>
            <person name="Zhong W.Y."/>
            <person name="Ma X.K."/>
            <person name="Ma L."/>
            <person name="Huang J."/>
            <person name="Chen G.Z."/>
            <person name="Huang M.Z."/>
            <person name="Huang L."/>
            <person name="Peng D.H."/>
            <person name="Luo Y.B."/>
            <person name="Zou S.Q."/>
            <person name="Chen S.P."/>
            <person name="Lan S."/>
            <person name="Tsai W.C."/>
            <person name="Van de Peer Y."/>
            <person name="Liu Z.J."/>
        </authorList>
    </citation>
    <scope>NUCLEOTIDE SEQUENCE [LARGE SCALE GENOMIC DNA]</scope>
    <source>
        <strain evidence="2">Lor288</strain>
    </source>
</reference>
<organism evidence="2 3">
    <name type="scientific">Platanthera guangdongensis</name>
    <dbReference type="NCBI Taxonomy" id="2320717"/>
    <lineage>
        <taxon>Eukaryota</taxon>
        <taxon>Viridiplantae</taxon>
        <taxon>Streptophyta</taxon>
        <taxon>Embryophyta</taxon>
        <taxon>Tracheophyta</taxon>
        <taxon>Spermatophyta</taxon>
        <taxon>Magnoliopsida</taxon>
        <taxon>Liliopsida</taxon>
        <taxon>Asparagales</taxon>
        <taxon>Orchidaceae</taxon>
        <taxon>Orchidoideae</taxon>
        <taxon>Orchideae</taxon>
        <taxon>Orchidinae</taxon>
        <taxon>Platanthera</taxon>
    </lineage>
</organism>
<feature type="transmembrane region" description="Helical" evidence="1">
    <location>
        <begin position="6"/>
        <end position="29"/>
    </location>
</feature>
<gene>
    <name evidence="2" type="ORF">KSP40_PGU004508</name>
</gene>
<protein>
    <submittedName>
        <fullName evidence="2">Uncharacterized protein</fullName>
    </submittedName>
</protein>
<dbReference type="EMBL" id="JBBWWR010000006">
    <property type="protein sequence ID" value="KAK8964728.1"/>
    <property type="molecule type" value="Genomic_DNA"/>
</dbReference>
<keyword evidence="1" id="KW-1133">Transmembrane helix</keyword>
<keyword evidence="3" id="KW-1185">Reference proteome</keyword>
<accession>A0ABR2ML60</accession>
<feature type="transmembrane region" description="Helical" evidence="1">
    <location>
        <begin position="49"/>
        <end position="71"/>
    </location>
</feature>
<evidence type="ECO:0000313" key="2">
    <source>
        <dbReference type="EMBL" id="KAK8964728.1"/>
    </source>
</evidence>
<proteinExistence type="predicted"/>
<keyword evidence="1" id="KW-0812">Transmembrane</keyword>
<comment type="caution">
    <text evidence="2">The sequence shown here is derived from an EMBL/GenBank/DDBJ whole genome shotgun (WGS) entry which is preliminary data.</text>
</comment>
<name>A0ABR2ML60_9ASPA</name>
<sequence length="74" mass="8466">MIYSKWSLLSSTVIIWGGVASLGLAQVFLFHGKVSFLFCEKNPLLNSYFCSSFFIDWICLIMLDALIYLWFIGS</sequence>
<evidence type="ECO:0000256" key="1">
    <source>
        <dbReference type="SAM" id="Phobius"/>
    </source>
</evidence>
<keyword evidence="1" id="KW-0472">Membrane</keyword>